<evidence type="ECO:0000256" key="10">
    <source>
        <dbReference type="RuleBase" id="RU000688"/>
    </source>
</evidence>
<keyword evidence="6 10" id="KW-0297">G-protein coupled receptor</keyword>
<keyword evidence="13" id="KW-1185">Reference proteome</keyword>
<dbReference type="RefSeq" id="XP_025029194.1">
    <property type="nucleotide sequence ID" value="XM_025173426.1"/>
</dbReference>
<evidence type="ECO:0000259" key="12">
    <source>
        <dbReference type="PROSITE" id="PS50262"/>
    </source>
</evidence>
<dbReference type="FunFam" id="1.20.1070.10:FF:000015">
    <property type="entry name" value="Olfactory receptor"/>
    <property type="match status" value="1"/>
</dbReference>
<comment type="similarity">
    <text evidence="10">Belongs to the G-protein coupled receptor 1 family.</text>
</comment>
<feature type="transmembrane region" description="Helical" evidence="11">
    <location>
        <begin position="274"/>
        <end position="294"/>
    </location>
</feature>
<keyword evidence="9 10" id="KW-0807">Transducer</keyword>
<keyword evidence="4 11" id="KW-0552">Olfaction</keyword>
<dbReference type="Proteomes" id="UP000695026">
    <property type="component" value="Unplaced"/>
</dbReference>
<dbReference type="PRINTS" id="PR00245">
    <property type="entry name" value="OLFACTORYR"/>
</dbReference>
<dbReference type="PROSITE" id="PS50262">
    <property type="entry name" value="G_PROTEIN_RECEP_F1_2"/>
    <property type="match status" value="1"/>
</dbReference>
<dbReference type="KEGG" id="pbi:112541943"/>
<keyword evidence="8 10" id="KW-0675">Receptor</keyword>
<keyword evidence="7 11" id="KW-0472">Membrane</keyword>
<evidence type="ECO:0000256" key="7">
    <source>
        <dbReference type="ARBA" id="ARBA00023136"/>
    </source>
</evidence>
<evidence type="ECO:0000256" key="4">
    <source>
        <dbReference type="ARBA" id="ARBA00022725"/>
    </source>
</evidence>
<dbReference type="Gene3D" id="1.20.1070.10">
    <property type="entry name" value="Rhodopsin 7-helix transmembrane proteins"/>
    <property type="match status" value="1"/>
</dbReference>
<dbReference type="OMA" id="MANSVVH"/>
<evidence type="ECO:0000256" key="1">
    <source>
        <dbReference type="ARBA" id="ARBA00004651"/>
    </source>
</evidence>
<keyword evidence="2 11" id="KW-1003">Cell membrane</keyword>
<dbReference type="InterPro" id="IPR017452">
    <property type="entry name" value="GPCR_Rhodpsn_7TM"/>
</dbReference>
<evidence type="ECO:0000313" key="13">
    <source>
        <dbReference type="Proteomes" id="UP000695026"/>
    </source>
</evidence>
<dbReference type="InterPro" id="IPR000276">
    <property type="entry name" value="GPCR_Rhodpsn"/>
</dbReference>
<protein>
    <recommendedName>
        <fullName evidence="11">Olfactory receptor</fullName>
    </recommendedName>
</protein>
<feature type="domain" description="G-protein coupled receptors family 1 profile" evidence="12">
    <location>
        <begin position="43"/>
        <end position="292"/>
    </location>
</feature>
<dbReference type="GO" id="GO:0005886">
    <property type="term" value="C:plasma membrane"/>
    <property type="evidence" value="ECO:0007669"/>
    <property type="project" value="UniProtKB-SubCell"/>
</dbReference>
<dbReference type="AlphaFoldDB" id="A0A9F5MWS6"/>
<dbReference type="InterPro" id="IPR050516">
    <property type="entry name" value="Olfactory_GPCR"/>
</dbReference>
<evidence type="ECO:0000256" key="8">
    <source>
        <dbReference type="ARBA" id="ARBA00023170"/>
    </source>
</evidence>
<feature type="transmembrane region" description="Helical" evidence="11">
    <location>
        <begin position="100"/>
        <end position="122"/>
    </location>
</feature>
<dbReference type="PANTHER" id="PTHR26452">
    <property type="entry name" value="OLFACTORY RECEPTOR"/>
    <property type="match status" value="1"/>
</dbReference>
<feature type="transmembrane region" description="Helical" evidence="11">
    <location>
        <begin position="244"/>
        <end position="262"/>
    </location>
</feature>
<keyword evidence="5 11" id="KW-1133">Transmembrane helix</keyword>
<dbReference type="InterPro" id="IPR000725">
    <property type="entry name" value="Olfact_rcpt"/>
</dbReference>
<accession>A0A9F5MWS6</accession>
<organism evidence="13 14">
    <name type="scientific">Python bivittatus</name>
    <name type="common">Burmese python</name>
    <name type="synonym">Python molurus bivittatus</name>
    <dbReference type="NCBI Taxonomy" id="176946"/>
    <lineage>
        <taxon>Eukaryota</taxon>
        <taxon>Metazoa</taxon>
        <taxon>Chordata</taxon>
        <taxon>Craniata</taxon>
        <taxon>Vertebrata</taxon>
        <taxon>Euteleostomi</taxon>
        <taxon>Lepidosauria</taxon>
        <taxon>Squamata</taxon>
        <taxon>Bifurcata</taxon>
        <taxon>Unidentata</taxon>
        <taxon>Episquamata</taxon>
        <taxon>Toxicofera</taxon>
        <taxon>Serpentes</taxon>
        <taxon>Henophidia</taxon>
        <taxon>Pythonidae</taxon>
        <taxon>Python</taxon>
    </lineage>
</organism>
<comment type="subcellular location">
    <subcellularLocation>
        <location evidence="1 11">Cell membrane</location>
        <topology evidence="1 11">Multi-pass membrane protein</topology>
    </subcellularLocation>
</comment>
<dbReference type="GO" id="GO:0004930">
    <property type="term" value="F:G protein-coupled receptor activity"/>
    <property type="evidence" value="ECO:0007669"/>
    <property type="project" value="UniProtKB-KW"/>
</dbReference>
<evidence type="ECO:0000256" key="9">
    <source>
        <dbReference type="ARBA" id="ARBA00023224"/>
    </source>
</evidence>
<dbReference type="SUPFAM" id="SSF81321">
    <property type="entry name" value="Family A G protein-coupled receptor-like"/>
    <property type="match status" value="1"/>
</dbReference>
<name>A0A9F5MWS6_PYTBI</name>
<feature type="transmembrane region" description="Helical" evidence="11">
    <location>
        <begin position="61"/>
        <end position="80"/>
    </location>
</feature>
<dbReference type="Pfam" id="PF13853">
    <property type="entry name" value="7tm_4"/>
    <property type="match status" value="1"/>
</dbReference>
<evidence type="ECO:0000313" key="14">
    <source>
        <dbReference type="RefSeq" id="XP_025029194.1"/>
    </source>
</evidence>
<evidence type="ECO:0000256" key="3">
    <source>
        <dbReference type="ARBA" id="ARBA00022692"/>
    </source>
</evidence>
<evidence type="ECO:0000256" key="11">
    <source>
        <dbReference type="RuleBase" id="RU363047"/>
    </source>
</evidence>
<feature type="transmembrane region" description="Helical" evidence="11">
    <location>
        <begin position="28"/>
        <end position="54"/>
    </location>
</feature>
<reference evidence="14" key="1">
    <citation type="submission" date="2025-08" db="UniProtKB">
        <authorList>
            <consortium name="RefSeq"/>
        </authorList>
    </citation>
    <scope>IDENTIFICATION</scope>
    <source>
        <tissue evidence="14">Liver</tissue>
    </source>
</reference>
<dbReference type="CDD" id="cd15232">
    <property type="entry name" value="7tmA_OR13-like"/>
    <property type="match status" value="1"/>
</dbReference>
<evidence type="ECO:0000256" key="2">
    <source>
        <dbReference type="ARBA" id="ARBA00022475"/>
    </source>
</evidence>
<dbReference type="GO" id="GO:0004984">
    <property type="term" value="F:olfactory receptor activity"/>
    <property type="evidence" value="ECO:0007669"/>
    <property type="project" value="InterPro"/>
</dbReference>
<feature type="transmembrane region" description="Helical" evidence="11">
    <location>
        <begin position="199"/>
        <end position="223"/>
    </location>
</feature>
<dbReference type="PRINTS" id="PR00237">
    <property type="entry name" value="GPCRRHODOPSN"/>
</dbReference>
<sequence length="316" mass="35609">MEINNQSAISKTKFRLLGLSSTPEHQMFIFWIFAVIYASALAGNFLLILAIGICSKLHTPMYFLLVNLSVVNVCSISVTVPKMLQNILDQKRTISFLGCIVQVFLFVWALGTEILLLSFMAFDRYAAICQPLHYTVIMKKEVCVGIATGAWVIGMANSAVHAGLLLRLSFCESEDINHFFCDLPPLWKLSCSDISLNEIMAFAADVTFTMSSCTLTLISYLLILRTIIKIQSVKGKKKAFSTCSSHLLVVSFYFSTIIYTYAKPSTPNDEEEYKNIAIIYSVVTPVLNPIIYSLRNKEVKETLTKLLWRKKTFQQK</sequence>
<evidence type="ECO:0000256" key="6">
    <source>
        <dbReference type="ARBA" id="ARBA00023040"/>
    </source>
</evidence>
<gene>
    <name evidence="14" type="primary">LOC112541943</name>
</gene>
<proteinExistence type="inferred from homology"/>
<keyword evidence="3 10" id="KW-0812">Transmembrane</keyword>
<dbReference type="PROSITE" id="PS00237">
    <property type="entry name" value="G_PROTEIN_RECEP_F1_1"/>
    <property type="match status" value="1"/>
</dbReference>
<evidence type="ECO:0000256" key="5">
    <source>
        <dbReference type="ARBA" id="ARBA00022989"/>
    </source>
</evidence>
<dbReference type="OrthoDB" id="6145535at2759"/>
<dbReference type="GeneID" id="112541943"/>
<feature type="transmembrane region" description="Helical" evidence="11">
    <location>
        <begin position="142"/>
        <end position="160"/>
    </location>
</feature>
<keyword evidence="11" id="KW-0716">Sensory transduction</keyword>